<proteinExistence type="predicted"/>
<reference evidence="3 4" key="1">
    <citation type="submission" date="2021-03" db="EMBL/GenBank/DDBJ databases">
        <title>Succinivibrio sp. nov. isolated from feces of cow.</title>
        <authorList>
            <person name="Choi J.-Y."/>
        </authorList>
    </citation>
    <scope>NUCLEOTIDE SEQUENCE [LARGE SCALE GENOMIC DNA]</scope>
    <source>
        <strain evidence="3 4">AGMB01872</strain>
    </source>
</reference>
<keyword evidence="1" id="KW-0560">Oxidoreductase</keyword>
<dbReference type="SUPFAM" id="SSF51905">
    <property type="entry name" value="FAD/NAD(P)-binding domain"/>
    <property type="match status" value="1"/>
</dbReference>
<dbReference type="Gene3D" id="3.30.9.10">
    <property type="entry name" value="D-Amino Acid Oxidase, subunit A, domain 2"/>
    <property type="match status" value="1"/>
</dbReference>
<dbReference type="EMBL" id="JAGFNY010000043">
    <property type="protein sequence ID" value="MBW7571010.1"/>
    <property type="molecule type" value="Genomic_DNA"/>
</dbReference>
<dbReference type="Gene3D" id="3.50.50.60">
    <property type="entry name" value="FAD/NAD(P)-binding domain"/>
    <property type="match status" value="1"/>
</dbReference>
<dbReference type="Proteomes" id="UP000731465">
    <property type="component" value="Unassembled WGS sequence"/>
</dbReference>
<organism evidence="3 4">
    <name type="scientific">Succinivibrio faecicola</name>
    <dbReference type="NCBI Taxonomy" id="2820300"/>
    <lineage>
        <taxon>Bacteria</taxon>
        <taxon>Pseudomonadati</taxon>
        <taxon>Pseudomonadota</taxon>
        <taxon>Gammaproteobacteria</taxon>
        <taxon>Aeromonadales</taxon>
        <taxon>Succinivibrionaceae</taxon>
        <taxon>Succinivibrio</taxon>
    </lineage>
</organism>
<dbReference type="InterPro" id="IPR006076">
    <property type="entry name" value="FAD-dep_OxRdtase"/>
</dbReference>
<evidence type="ECO:0000259" key="2">
    <source>
        <dbReference type="Pfam" id="PF01266"/>
    </source>
</evidence>
<keyword evidence="4" id="KW-1185">Reference proteome</keyword>
<evidence type="ECO:0000256" key="1">
    <source>
        <dbReference type="ARBA" id="ARBA00023002"/>
    </source>
</evidence>
<dbReference type="RefSeq" id="WP_219938234.1">
    <property type="nucleotide sequence ID" value="NZ_JAGFNY010000043.1"/>
</dbReference>
<protein>
    <submittedName>
        <fullName evidence="3">FAD-binding oxidoreductase</fullName>
    </submittedName>
</protein>
<dbReference type="Pfam" id="PF01266">
    <property type="entry name" value="DAO"/>
    <property type="match status" value="1"/>
</dbReference>
<gene>
    <name evidence="3" type="ORF">J5V48_08900</name>
</gene>
<evidence type="ECO:0000313" key="4">
    <source>
        <dbReference type="Proteomes" id="UP000731465"/>
    </source>
</evidence>
<feature type="domain" description="FAD dependent oxidoreductase" evidence="2">
    <location>
        <begin position="3"/>
        <end position="319"/>
    </location>
</feature>
<comment type="caution">
    <text evidence="3">The sequence shown here is derived from an EMBL/GenBank/DDBJ whole genome shotgun (WGS) entry which is preliminary data.</text>
</comment>
<accession>A0ABS7DJJ5</accession>
<name>A0ABS7DJJ5_9GAMM</name>
<sequence length="376" mass="43449">MSKIIIIGGGYFGLYLAYYLGSRHHKVDLFEKSSELMARASYNNQARIHNGYHYPRSVLTALRSRQSFPRFIKDFPQCVCDDFDKYYMVGKHLSKVTAYQFEKFCKRIGAYLEPAPSKIVNLTHKNYIEACFKAKEFAFDSVKLREEILSRIDTKYVTIHLNSQVLNASESKDKTSLNASVKNLITHDVEEFNADHIFNCTYASLNQVIHNSSLELIPLKHEMTEMALVDVPDEIKHLGITVMCGPFFSVMPFPSVVMNAHYLHSFSHVRYTPHYEWYSNNDQYIDADSRLEKDEKHSVWEIMRKDASRYIPVLNDCIYRKSLWEVKTVLPRSEVNDSRPILCKFNYGLKGFHCVMGGKIDNAYDAVAAVQKELAL</sequence>
<dbReference type="InterPro" id="IPR036188">
    <property type="entry name" value="FAD/NAD-bd_sf"/>
</dbReference>
<evidence type="ECO:0000313" key="3">
    <source>
        <dbReference type="EMBL" id="MBW7571010.1"/>
    </source>
</evidence>